<evidence type="ECO:0000259" key="3">
    <source>
        <dbReference type="Pfam" id="PF06722"/>
    </source>
</evidence>
<dbReference type="Pfam" id="PF06722">
    <property type="entry name" value="EryCIII-like_C"/>
    <property type="match status" value="1"/>
</dbReference>
<evidence type="ECO:0000256" key="2">
    <source>
        <dbReference type="SAM" id="MobiDB-lite"/>
    </source>
</evidence>
<proteinExistence type="predicted"/>
<sequence>MRVLCTAMASPSHGRALLPLARALTGAGHEVTVLTTEAVAPVFAADRITVLPVLPPVPPPPDGTPFDPAQDMSSPLHPLTALLIGPYARRILTILREAAARLRPDALVRDGMDFAAVVLAEERGIPHLPLPSGFLNLVEPAPLLPALNALRAEAGLPDRADPDSLYPHGRFDFMPSAYSFARHRGPVLAYRQTTAVEPGGALPPWAARLPGDRPLVLAALGTVLPTFRDAGRDVPLPPEATDPATTLRTLVDGLSQLEVTAVVATGGIPLTGATPGPHLHLTDRLPQPLLLECADLFVTHGGYNSIREAVRTATPMAVVPNFGDQPHNARRVAALGLGRDLGPDPDAGTLAAACHGLLADPALTARLRTARLAMLTLPEVGRAPADLTDLVSGGRPAAPAPLPRERRHAPAAVPGRAAVR</sequence>
<dbReference type="Gene3D" id="3.40.50.2000">
    <property type="entry name" value="Glycogen Phosphorylase B"/>
    <property type="match status" value="2"/>
</dbReference>
<dbReference type="CDD" id="cd03784">
    <property type="entry name" value="GT1_Gtf-like"/>
    <property type="match status" value="1"/>
</dbReference>
<dbReference type="Proteomes" id="UP001577267">
    <property type="component" value="Unassembled WGS sequence"/>
</dbReference>
<dbReference type="InterPro" id="IPR002213">
    <property type="entry name" value="UDP_glucos_trans"/>
</dbReference>
<dbReference type="RefSeq" id="WP_375063902.1">
    <property type="nucleotide sequence ID" value="NZ_JBHGBT010000014.1"/>
</dbReference>
<feature type="compositionally biased region" description="Low complexity" evidence="2">
    <location>
        <begin position="410"/>
        <end position="420"/>
    </location>
</feature>
<dbReference type="EMBL" id="JBHGBT010000014">
    <property type="protein sequence ID" value="MFB4195988.1"/>
    <property type="molecule type" value="Genomic_DNA"/>
</dbReference>
<evidence type="ECO:0000256" key="1">
    <source>
        <dbReference type="ARBA" id="ARBA00022679"/>
    </source>
</evidence>
<evidence type="ECO:0000313" key="5">
    <source>
        <dbReference type="Proteomes" id="UP001577267"/>
    </source>
</evidence>
<feature type="domain" description="Erythromycin biosynthesis protein CIII-like C-terminal" evidence="3">
    <location>
        <begin position="257"/>
        <end position="378"/>
    </location>
</feature>
<comment type="caution">
    <text evidence="4">The sequence shown here is derived from an EMBL/GenBank/DDBJ whole genome shotgun (WGS) entry which is preliminary data.</text>
</comment>
<name>A0ABV4ZPE3_9ACTN</name>
<accession>A0ABV4ZPE3</accession>
<protein>
    <submittedName>
        <fullName evidence="4">Glycosyltransferase</fullName>
    </submittedName>
</protein>
<keyword evidence="1" id="KW-0808">Transferase</keyword>
<feature type="region of interest" description="Disordered" evidence="2">
    <location>
        <begin position="388"/>
        <end position="420"/>
    </location>
</feature>
<organism evidence="4 5">
    <name type="scientific">Streptomyces carpaticus</name>
    <dbReference type="NCBI Taxonomy" id="285558"/>
    <lineage>
        <taxon>Bacteria</taxon>
        <taxon>Bacillati</taxon>
        <taxon>Actinomycetota</taxon>
        <taxon>Actinomycetes</taxon>
        <taxon>Kitasatosporales</taxon>
        <taxon>Streptomycetaceae</taxon>
        <taxon>Streptomyces</taxon>
    </lineage>
</organism>
<dbReference type="InterPro" id="IPR010610">
    <property type="entry name" value="EryCIII-like_C"/>
</dbReference>
<evidence type="ECO:0000313" key="4">
    <source>
        <dbReference type="EMBL" id="MFB4195988.1"/>
    </source>
</evidence>
<gene>
    <name evidence="4" type="ORF">ACE11A_16720</name>
</gene>
<dbReference type="SUPFAM" id="SSF53756">
    <property type="entry name" value="UDP-Glycosyltransferase/glycogen phosphorylase"/>
    <property type="match status" value="1"/>
</dbReference>
<keyword evidence="5" id="KW-1185">Reference proteome</keyword>
<reference evidence="4 5" key="1">
    <citation type="submission" date="2024-09" db="EMBL/GenBank/DDBJ databases">
        <title>Draft genome sequence of multifaceted antimicrobials producing Streptomyces sp. strain FH1.</title>
        <authorList>
            <person name="Hassan F."/>
            <person name="Ali H."/>
            <person name="Hassan N."/>
            <person name="Nawaz A."/>
        </authorList>
    </citation>
    <scope>NUCLEOTIDE SEQUENCE [LARGE SCALE GENOMIC DNA]</scope>
    <source>
        <strain evidence="4 5">FH1</strain>
    </source>
</reference>
<dbReference type="PANTHER" id="PTHR48050:SF13">
    <property type="entry name" value="STEROL 3-BETA-GLUCOSYLTRANSFERASE UGT80A2"/>
    <property type="match status" value="1"/>
</dbReference>
<dbReference type="PANTHER" id="PTHR48050">
    <property type="entry name" value="STEROL 3-BETA-GLUCOSYLTRANSFERASE"/>
    <property type="match status" value="1"/>
</dbReference>
<dbReference type="InterPro" id="IPR050426">
    <property type="entry name" value="Glycosyltransferase_28"/>
</dbReference>